<dbReference type="EMBL" id="CADIKM010000001">
    <property type="protein sequence ID" value="CAB3775934.1"/>
    <property type="molecule type" value="Genomic_DNA"/>
</dbReference>
<dbReference type="InterPro" id="IPR028081">
    <property type="entry name" value="Leu-bd"/>
</dbReference>
<gene>
    <name evidence="4" type="ORF">LMG28138_00046</name>
</gene>
<evidence type="ECO:0000313" key="5">
    <source>
        <dbReference type="Proteomes" id="UP000494115"/>
    </source>
</evidence>
<dbReference type="Pfam" id="PF13458">
    <property type="entry name" value="Peripla_BP_6"/>
    <property type="match status" value="1"/>
</dbReference>
<feature type="domain" description="Leucine-binding protein" evidence="3">
    <location>
        <begin position="66"/>
        <end position="407"/>
    </location>
</feature>
<name>A0A6S7BWX5_9BURK</name>
<keyword evidence="5" id="KW-1185">Reference proteome</keyword>
<dbReference type="CDD" id="cd06337">
    <property type="entry name" value="PBP1_ABC_ligand_binding-like"/>
    <property type="match status" value="1"/>
</dbReference>
<dbReference type="RefSeq" id="WP_246256846.1">
    <property type="nucleotide sequence ID" value="NZ_CADIKM010000001.1"/>
</dbReference>
<dbReference type="PANTHER" id="PTHR30483">
    <property type="entry name" value="LEUCINE-SPECIFIC-BINDING PROTEIN"/>
    <property type="match status" value="1"/>
</dbReference>
<evidence type="ECO:0000259" key="3">
    <source>
        <dbReference type="Pfam" id="PF13458"/>
    </source>
</evidence>
<accession>A0A6S7BWX5</accession>
<proteinExistence type="inferred from homology"/>
<evidence type="ECO:0000313" key="4">
    <source>
        <dbReference type="EMBL" id="CAB3775934.1"/>
    </source>
</evidence>
<dbReference type="Proteomes" id="UP000494115">
    <property type="component" value="Unassembled WGS sequence"/>
</dbReference>
<dbReference type="SUPFAM" id="SSF53822">
    <property type="entry name" value="Periplasmic binding protein-like I"/>
    <property type="match status" value="1"/>
</dbReference>
<dbReference type="Gene3D" id="3.40.50.2300">
    <property type="match status" value="2"/>
</dbReference>
<evidence type="ECO:0000256" key="1">
    <source>
        <dbReference type="ARBA" id="ARBA00010062"/>
    </source>
</evidence>
<dbReference type="InterPro" id="IPR051010">
    <property type="entry name" value="BCAA_transport"/>
</dbReference>
<evidence type="ECO:0000256" key="2">
    <source>
        <dbReference type="ARBA" id="ARBA00022729"/>
    </source>
</evidence>
<protein>
    <recommendedName>
        <fullName evidence="3">Leucine-binding protein domain-containing protein</fullName>
    </recommendedName>
</protein>
<dbReference type="AlphaFoldDB" id="A0A6S7BWX5"/>
<reference evidence="4 5" key="1">
    <citation type="submission" date="2020-04" db="EMBL/GenBank/DDBJ databases">
        <authorList>
            <person name="De Canck E."/>
        </authorList>
    </citation>
    <scope>NUCLEOTIDE SEQUENCE [LARGE SCALE GENOMIC DNA]</scope>
    <source>
        <strain evidence="4 5">LMG 28138</strain>
    </source>
</reference>
<dbReference type="PANTHER" id="PTHR30483:SF6">
    <property type="entry name" value="PERIPLASMIC BINDING PROTEIN OF ABC TRANSPORTER FOR NATURAL AMINO ACIDS"/>
    <property type="match status" value="1"/>
</dbReference>
<keyword evidence="2" id="KW-0732">Signal</keyword>
<sequence>MNQNDVKTRLTDELNAALADGLEAGRDTAAAPSDGRRRQILKLGAGALFAGSPMLSTLARAASGRTLKIGYVSPQTGPLAPFGEADRFTIQQMQTVLKNGISVGGKMLPVSIIVKDSQSTPNRAGEVASDLILRDKVDIMLVSGTPETANPVSDACELNEVPCISTVVPWQPWFFGRKGDPKKGFNFTYHFFWGLEDVIGVFTGMWQSVQTNKVVGGLFPNDGDGNAWGDPKLGFPPVLAQKGFTLKDTGRFQSMTQDFSSQISAFKQVNAEIVTGVVIPPDAKNFLVQAKQQGLKPKVVSIGKALLFPSTLEALGDVGEGLSTEVWWSPVHPFKSSLTGQSARQLADDYEKTTGKQWTQPIGFAHALFEIAVDVLKRTKDVDSNTSIRDALAATRLNTVVGNVSWGKGPVPNVAKTPLVGGQWIKGQKTRFDLAIVNNQLAPSIPLTGPLKLLS</sequence>
<comment type="similarity">
    <text evidence="1">Belongs to the leucine-binding protein family.</text>
</comment>
<dbReference type="InterPro" id="IPR028082">
    <property type="entry name" value="Peripla_BP_I"/>
</dbReference>
<organism evidence="4 5">
    <name type="scientific">Pararobbsia alpina</name>
    <dbReference type="NCBI Taxonomy" id="621374"/>
    <lineage>
        <taxon>Bacteria</taxon>
        <taxon>Pseudomonadati</taxon>
        <taxon>Pseudomonadota</taxon>
        <taxon>Betaproteobacteria</taxon>
        <taxon>Burkholderiales</taxon>
        <taxon>Burkholderiaceae</taxon>
        <taxon>Pararobbsia</taxon>
    </lineage>
</organism>